<evidence type="ECO:0000313" key="10">
    <source>
        <dbReference type="Proteomes" id="UP000500930"/>
    </source>
</evidence>
<dbReference type="NCBIfam" id="TIGR00109">
    <property type="entry name" value="hemH"/>
    <property type="match status" value="1"/>
</dbReference>
<comment type="similarity">
    <text evidence="1 7 8">Belongs to the ferrochelatase family.</text>
</comment>
<keyword evidence="2 7" id="KW-0408">Iron</keyword>
<dbReference type="GO" id="GO:0046872">
    <property type="term" value="F:metal ion binding"/>
    <property type="evidence" value="ECO:0007669"/>
    <property type="project" value="UniProtKB-KW"/>
</dbReference>
<dbReference type="EMBL" id="CP046391">
    <property type="protein sequence ID" value="QJC27338.1"/>
    <property type="molecule type" value="Genomic_DNA"/>
</dbReference>
<dbReference type="PROSITE" id="PS00534">
    <property type="entry name" value="FERROCHELATASE"/>
    <property type="match status" value="1"/>
</dbReference>
<keyword evidence="3 7" id="KW-0350">Heme biosynthesis</keyword>
<evidence type="ECO:0000256" key="1">
    <source>
        <dbReference type="ARBA" id="ARBA00007718"/>
    </source>
</evidence>
<dbReference type="HAMAP" id="MF_00323">
    <property type="entry name" value="Ferrochelatase"/>
    <property type="match status" value="1"/>
</dbReference>
<evidence type="ECO:0000313" key="9">
    <source>
        <dbReference type="EMBL" id="QJC27338.1"/>
    </source>
</evidence>
<keyword evidence="5 7" id="KW-0627">Porphyrin biosynthesis</keyword>
<dbReference type="Pfam" id="PF00762">
    <property type="entry name" value="Ferrochelatase"/>
    <property type="match status" value="1"/>
</dbReference>
<evidence type="ECO:0000256" key="3">
    <source>
        <dbReference type="ARBA" id="ARBA00023133"/>
    </source>
</evidence>
<dbReference type="InterPro" id="IPR033659">
    <property type="entry name" value="Ferrochelatase_N"/>
</dbReference>
<keyword evidence="10" id="KW-1185">Reference proteome</keyword>
<dbReference type="InterPro" id="IPR001015">
    <property type="entry name" value="Ferrochelatase"/>
</dbReference>
<organism evidence="9 10">
    <name type="scientific">Anaplasma platys</name>
    <dbReference type="NCBI Taxonomy" id="949"/>
    <lineage>
        <taxon>Bacteria</taxon>
        <taxon>Pseudomonadati</taxon>
        <taxon>Pseudomonadota</taxon>
        <taxon>Alphaproteobacteria</taxon>
        <taxon>Rickettsiales</taxon>
        <taxon>Anaplasmataceae</taxon>
        <taxon>Anaplasma</taxon>
    </lineage>
</organism>
<dbReference type="EC" id="4.98.1.1" evidence="7 8"/>
<comment type="function">
    <text evidence="7 8">Catalyzes the ferrous insertion into protoporphyrin IX.</text>
</comment>
<keyword evidence="7" id="KW-0479">Metal-binding</keyword>
<dbReference type="RefSeq" id="WP_169192988.1">
    <property type="nucleotide sequence ID" value="NZ_CP046391.1"/>
</dbReference>
<keyword evidence="7 8" id="KW-0963">Cytoplasm</keyword>
<accession>A0A858PXQ2</accession>
<dbReference type="KEGG" id="aplt:ANPL_01135"/>
<evidence type="ECO:0000256" key="4">
    <source>
        <dbReference type="ARBA" id="ARBA00023239"/>
    </source>
</evidence>
<proteinExistence type="inferred from homology"/>
<comment type="subcellular location">
    <subcellularLocation>
        <location evidence="7 8">Cytoplasm</location>
    </subcellularLocation>
</comment>
<dbReference type="GO" id="GO:0005737">
    <property type="term" value="C:cytoplasm"/>
    <property type="evidence" value="ECO:0007669"/>
    <property type="project" value="UniProtKB-SubCell"/>
</dbReference>
<protein>
    <recommendedName>
        <fullName evidence="7 8">Ferrochelatase</fullName>
        <ecNumber evidence="7 8">4.98.1.1</ecNumber>
    </recommendedName>
    <alternativeName>
        <fullName evidence="7">Heme synthase</fullName>
    </alternativeName>
    <alternativeName>
        <fullName evidence="7">Protoheme ferro-lyase</fullName>
    </alternativeName>
</protein>
<keyword evidence="4 7" id="KW-0456">Lyase</keyword>
<dbReference type="GO" id="GO:0004325">
    <property type="term" value="F:ferrochelatase activity"/>
    <property type="evidence" value="ECO:0007669"/>
    <property type="project" value="UniProtKB-UniRule"/>
</dbReference>
<evidence type="ECO:0000256" key="8">
    <source>
        <dbReference type="RuleBase" id="RU000607"/>
    </source>
</evidence>
<feature type="binding site" evidence="7">
    <location>
        <position position="277"/>
    </location>
    <ligand>
        <name>Fe(2+)</name>
        <dbReference type="ChEBI" id="CHEBI:29033"/>
    </ligand>
</feature>
<dbReference type="InterPro" id="IPR019772">
    <property type="entry name" value="Ferrochelatase_AS"/>
</dbReference>
<name>A0A858PXQ2_9RICK</name>
<comment type="catalytic activity">
    <reaction evidence="6">
        <text>Fe-coproporphyrin III + 2 H(+) = coproporphyrin III + Fe(2+)</text>
        <dbReference type="Rhea" id="RHEA:49572"/>
        <dbReference type="ChEBI" id="CHEBI:15378"/>
        <dbReference type="ChEBI" id="CHEBI:29033"/>
        <dbReference type="ChEBI" id="CHEBI:68438"/>
        <dbReference type="ChEBI" id="CHEBI:131725"/>
        <dbReference type="EC" id="4.99.1.9"/>
    </reaction>
    <physiologicalReaction direction="right-to-left" evidence="6">
        <dbReference type="Rhea" id="RHEA:49574"/>
    </physiologicalReaction>
</comment>
<gene>
    <name evidence="7 9" type="primary">hemH</name>
    <name evidence="9" type="ORF">ANPL_01135</name>
</gene>
<dbReference type="SUPFAM" id="SSF53800">
    <property type="entry name" value="Chelatase"/>
    <property type="match status" value="1"/>
</dbReference>
<evidence type="ECO:0000256" key="6">
    <source>
        <dbReference type="ARBA" id="ARBA00024536"/>
    </source>
</evidence>
<comment type="pathway">
    <text evidence="7 8">Porphyrin-containing compound metabolism; protoheme biosynthesis; protoheme from protoporphyrin-IX: step 1/1.</text>
</comment>
<comment type="catalytic activity">
    <reaction evidence="7 8">
        <text>heme b + 2 H(+) = protoporphyrin IX + Fe(2+)</text>
        <dbReference type="Rhea" id="RHEA:22584"/>
        <dbReference type="ChEBI" id="CHEBI:15378"/>
        <dbReference type="ChEBI" id="CHEBI:29033"/>
        <dbReference type="ChEBI" id="CHEBI:57306"/>
        <dbReference type="ChEBI" id="CHEBI:60344"/>
        <dbReference type="EC" id="4.98.1.1"/>
    </reaction>
</comment>
<dbReference type="PANTHER" id="PTHR11108:SF1">
    <property type="entry name" value="FERROCHELATASE, MITOCHONDRIAL"/>
    <property type="match status" value="1"/>
</dbReference>
<evidence type="ECO:0000256" key="5">
    <source>
        <dbReference type="ARBA" id="ARBA00023244"/>
    </source>
</evidence>
<dbReference type="Gene3D" id="3.40.50.1400">
    <property type="match status" value="2"/>
</dbReference>
<feature type="binding site" evidence="7">
    <location>
        <position position="197"/>
    </location>
    <ligand>
        <name>Fe(2+)</name>
        <dbReference type="ChEBI" id="CHEBI:29033"/>
    </ligand>
</feature>
<evidence type="ECO:0000256" key="2">
    <source>
        <dbReference type="ARBA" id="ARBA00023004"/>
    </source>
</evidence>
<reference evidence="9 10" key="1">
    <citation type="journal article" date="2020" name="Pathogens">
        <title>First Whole Genome Sequence of Anaplasma platys, an Obligate Intracellular Rickettsial Pathogen of Dogs.</title>
        <authorList>
            <person name="Llanes A."/>
            <person name="Rajeev S."/>
        </authorList>
    </citation>
    <scope>NUCLEOTIDE SEQUENCE [LARGE SCALE GENOMIC DNA]</scope>
    <source>
        <strain evidence="9 10">S3</strain>
    </source>
</reference>
<evidence type="ECO:0000256" key="7">
    <source>
        <dbReference type="HAMAP-Rule" id="MF_00323"/>
    </source>
</evidence>
<dbReference type="UniPathway" id="UPA00252">
    <property type="reaction ID" value="UER00325"/>
</dbReference>
<sequence>MQKQKVAVVLLNLGGPTAPAEVEPFLFSMFSDKHIMDYPKPVRLLLAKVISKLRARKSQKIYEHLAGKSPILQETEQQALSLERRLCGDATREYKVFVSMRHSKPHSQNVLDVIYSWSPEIVVLLPLYPQYASVTTQSSIENWYSSMHRSGYMLFTDIIWHFFNHPKYIESQCKLILDKYKLAQKTGRAPRVLFSAHGLPCSFIENGDPYNQHILHAAELIVKKMGLPALDYSVCYQSRVGPVKWLGPSTESELLRAKRDEVPVVVVPLSFVAENSETLVELDIEYKVLVEENMFYRVPTPGTEESFIECLADLVFKKVM</sequence>
<dbReference type="CDD" id="cd03411">
    <property type="entry name" value="Ferrochelatase_N"/>
    <property type="match status" value="1"/>
</dbReference>
<dbReference type="GO" id="GO:0006783">
    <property type="term" value="P:heme biosynthetic process"/>
    <property type="evidence" value="ECO:0007669"/>
    <property type="project" value="UniProtKB-UniRule"/>
</dbReference>
<dbReference type="InterPro" id="IPR033644">
    <property type="entry name" value="Ferrochelatase_C"/>
</dbReference>
<dbReference type="AlphaFoldDB" id="A0A858PXQ2"/>
<dbReference type="PANTHER" id="PTHR11108">
    <property type="entry name" value="FERROCHELATASE"/>
    <property type="match status" value="1"/>
</dbReference>
<dbReference type="CDD" id="cd00419">
    <property type="entry name" value="Ferrochelatase_C"/>
    <property type="match status" value="1"/>
</dbReference>
<dbReference type="Proteomes" id="UP000500930">
    <property type="component" value="Chromosome"/>
</dbReference>